<proteinExistence type="predicted"/>
<protein>
    <submittedName>
        <fullName evidence="2">Magnesium transport protein corA</fullName>
    </submittedName>
</protein>
<dbReference type="Pfam" id="PF01544">
    <property type="entry name" value="CorA"/>
    <property type="match status" value="1"/>
</dbReference>
<dbReference type="GO" id="GO:0016020">
    <property type="term" value="C:membrane"/>
    <property type="evidence" value="ECO:0007669"/>
    <property type="project" value="InterPro"/>
</dbReference>
<evidence type="ECO:0000256" key="1">
    <source>
        <dbReference type="SAM" id="MobiDB-lite"/>
    </source>
</evidence>
<dbReference type="PANTHER" id="PTHR47891:SF2">
    <property type="entry name" value="MAGNESIUM AND COBALT TRANSPORTER"/>
    <property type="match status" value="1"/>
</dbReference>
<gene>
    <name evidence="2" type="ORF">XE10_1473</name>
</gene>
<dbReference type="Proteomes" id="UP000054598">
    <property type="component" value="Unassembled WGS sequence"/>
</dbReference>
<organism evidence="2 3">
    <name type="scientific">Methanoculleus marisnigri</name>
    <dbReference type="NCBI Taxonomy" id="2198"/>
    <lineage>
        <taxon>Archaea</taxon>
        <taxon>Methanobacteriati</taxon>
        <taxon>Methanobacteriota</taxon>
        <taxon>Stenosarchaea group</taxon>
        <taxon>Methanomicrobia</taxon>
        <taxon>Methanomicrobiales</taxon>
        <taxon>Methanomicrobiaceae</taxon>
        <taxon>Methanoculleus</taxon>
    </lineage>
</organism>
<dbReference type="SUPFAM" id="SSF143865">
    <property type="entry name" value="CorA soluble domain-like"/>
    <property type="match status" value="1"/>
</dbReference>
<evidence type="ECO:0000313" key="2">
    <source>
        <dbReference type="EMBL" id="KUL00306.1"/>
    </source>
</evidence>
<dbReference type="InterPro" id="IPR045861">
    <property type="entry name" value="CorA_cytoplasmic_dom"/>
</dbReference>
<dbReference type="GO" id="GO:0046873">
    <property type="term" value="F:metal ion transmembrane transporter activity"/>
    <property type="evidence" value="ECO:0007669"/>
    <property type="project" value="InterPro"/>
</dbReference>
<name>A0A101ISM7_9EURY</name>
<dbReference type="PATRIC" id="fig|2198.3.peg.1406"/>
<reference evidence="3" key="1">
    <citation type="journal article" date="2015" name="MBio">
        <title>Genome-Resolved Metagenomic Analysis Reveals Roles for Candidate Phyla and Other Microbial Community Members in Biogeochemical Transformations in Oil Reservoirs.</title>
        <authorList>
            <person name="Hu P."/>
            <person name="Tom L."/>
            <person name="Singh A."/>
            <person name="Thomas B.C."/>
            <person name="Baker B.J."/>
            <person name="Piceno Y.M."/>
            <person name="Andersen G.L."/>
            <person name="Banfield J.F."/>
        </authorList>
    </citation>
    <scope>NUCLEOTIDE SEQUENCE [LARGE SCALE GENOMIC DNA]</scope>
</reference>
<sequence>MFRIYRTVEAAPVPRTEETGTFEPGSWVCMINPTAGEIEEISGRLSIPGDYLRAALDEEERPRTETEDGVTLIVIDIPVPYPEQTILYTTMPLGIIVTSDTIVTVCLRDNPIVQDFTNARVKLFYTFKKTRFVLQILFRNASYFLQYLRQIERLSDRIGAELNQSMRNRELIQLMNLKKSLVYFSTSLRSNQIVLDKNDPLGDDGRLRLDHIEQLQQHLKTPHLDNHHPRGPHDDCEFPRDERPGPPPGQPVRVPHHHHPIPDRLLAPRGGHQPEGVVFSSHLTVPELLPLWGRPTSKPEGFSCSLTLALRVRQVIILHAACRADESGRPGVRCTPEGSGWRRKSGAVALGTTRYITDPT</sequence>
<feature type="compositionally biased region" description="Basic and acidic residues" evidence="1">
    <location>
        <begin position="222"/>
        <end position="244"/>
    </location>
</feature>
<dbReference type="InterPro" id="IPR002523">
    <property type="entry name" value="MgTranspt_CorA/ZnTranspt_ZntB"/>
</dbReference>
<dbReference type="PANTHER" id="PTHR47891">
    <property type="entry name" value="TRANSPORTER-RELATED"/>
    <property type="match status" value="1"/>
</dbReference>
<dbReference type="InterPro" id="IPR047199">
    <property type="entry name" value="CorA-like"/>
</dbReference>
<dbReference type="Gene3D" id="3.30.460.20">
    <property type="entry name" value="CorA soluble domain-like"/>
    <property type="match status" value="1"/>
</dbReference>
<evidence type="ECO:0000313" key="3">
    <source>
        <dbReference type="Proteomes" id="UP000054598"/>
    </source>
</evidence>
<accession>A0A101ISM7</accession>
<feature type="region of interest" description="Disordered" evidence="1">
    <location>
        <begin position="220"/>
        <end position="273"/>
    </location>
</feature>
<dbReference type="CDD" id="cd12827">
    <property type="entry name" value="EcCorA_ZntB-like_u2"/>
    <property type="match status" value="1"/>
</dbReference>
<comment type="caution">
    <text evidence="2">The sequence shown here is derived from an EMBL/GenBank/DDBJ whole genome shotgun (WGS) entry which is preliminary data.</text>
</comment>
<dbReference type="AlphaFoldDB" id="A0A101ISM7"/>
<dbReference type="EMBL" id="LGHE01000181">
    <property type="protein sequence ID" value="KUL00306.1"/>
    <property type="molecule type" value="Genomic_DNA"/>
</dbReference>